<accession>A0A1E5RND3</accession>
<dbReference type="GO" id="GO:0000462">
    <property type="term" value="P:maturation of SSU-rRNA from tricistronic rRNA transcript (SSU-rRNA, 5.8S rRNA, LSU-rRNA)"/>
    <property type="evidence" value="ECO:0007669"/>
    <property type="project" value="TreeGrafter"/>
</dbReference>
<feature type="compositionally biased region" description="Basic residues" evidence="10">
    <location>
        <begin position="1"/>
        <end position="19"/>
    </location>
</feature>
<evidence type="ECO:0000256" key="4">
    <source>
        <dbReference type="ARBA" id="ARBA00015422"/>
    </source>
</evidence>
<dbReference type="InterPro" id="IPR027417">
    <property type="entry name" value="P-loop_NTPase"/>
</dbReference>
<evidence type="ECO:0000256" key="10">
    <source>
        <dbReference type="SAM" id="MobiDB-lite"/>
    </source>
</evidence>
<evidence type="ECO:0000256" key="3">
    <source>
        <dbReference type="ARBA" id="ARBA00009223"/>
    </source>
</evidence>
<dbReference type="GO" id="GO:0034511">
    <property type="term" value="F:U3 snoRNA binding"/>
    <property type="evidence" value="ECO:0007669"/>
    <property type="project" value="InterPro"/>
</dbReference>
<dbReference type="AlphaFoldDB" id="A0A1E5RND3"/>
<dbReference type="GO" id="GO:0019843">
    <property type="term" value="F:rRNA binding"/>
    <property type="evidence" value="ECO:0007669"/>
    <property type="project" value="TreeGrafter"/>
</dbReference>
<dbReference type="InParanoid" id="A0A1E5RND3"/>
<comment type="caution">
    <text evidence="13">The sequence shown here is derived from an EMBL/GenBank/DDBJ whole genome shotgun (WGS) entry which is preliminary data.</text>
</comment>
<name>A0A1E5RND3_9ASCO</name>
<dbReference type="Pfam" id="PF22916">
    <property type="entry name" value="UTP25_NTPase-like"/>
    <property type="match status" value="2"/>
</dbReference>
<comment type="subcellular location">
    <subcellularLocation>
        <location evidence="2 9">Nucleus</location>
        <location evidence="2 9">Nucleolus</location>
    </subcellularLocation>
</comment>
<keyword evidence="14" id="KW-1185">Reference proteome</keyword>
<gene>
    <name evidence="13" type="ORF">AWRI3579_g847</name>
</gene>
<organism evidence="13 14">
    <name type="scientific">Hanseniaspora osmophila</name>
    <dbReference type="NCBI Taxonomy" id="56408"/>
    <lineage>
        <taxon>Eukaryota</taxon>
        <taxon>Fungi</taxon>
        <taxon>Dikarya</taxon>
        <taxon>Ascomycota</taxon>
        <taxon>Saccharomycotina</taxon>
        <taxon>Saccharomycetes</taxon>
        <taxon>Saccharomycodales</taxon>
        <taxon>Saccharomycodaceae</taxon>
        <taxon>Hanseniaspora</taxon>
    </lineage>
</organism>
<dbReference type="Gene3D" id="3.40.50.300">
    <property type="entry name" value="P-loop containing nucleotide triphosphate hydrolases"/>
    <property type="match status" value="1"/>
</dbReference>
<dbReference type="Proteomes" id="UP000095728">
    <property type="component" value="Unassembled WGS sequence"/>
</dbReference>
<keyword evidence="6 9" id="KW-0698">rRNA processing</keyword>
<keyword evidence="8 9" id="KW-0687">Ribonucleoprotein</keyword>
<evidence type="ECO:0000259" key="11">
    <source>
        <dbReference type="Pfam" id="PF06862"/>
    </source>
</evidence>
<evidence type="ECO:0000313" key="14">
    <source>
        <dbReference type="Proteomes" id="UP000095728"/>
    </source>
</evidence>
<sequence>MNNYKKHGRKELRTIRRNTQRGNEDVDSTVSLNDKKDFDYDKSERDHSGDMSQSDGELEPETAVEEDESERKTKVYDALLTLLGPSEEEKAEKNHDYTVALNSELGENNKRKKINIMTEEELLDDAMEDGYAQEEEEEEEEEESKELETNEDIDSDEEHDEYNVHFNDYSEDYIRNLNDGFKNKTVKQKSTKIPIYSNPEDEEDFENLIYSKPTLIKDLDEKMEPVKLAHSTKPYSIKQKLKYANEDLVHGSGNAALTDVQKTILDPIFQYKDLLYEYDSHDKESEYRDVYALHVLNHIYKTRDKILKNNAKLQENSDLELLDQGFTRPKALIVAPTRNCAYDIINTIIKRSGLDQIDKRGKFHDQFFTEDAPFNENKPKSFQHVFKGNSNDFFIIGLKFTRKAIRLYSNFYQSDLIVCSPLGLNLLLQTYSYESKDKENEDEDRKKVDAMNKHHKSKKEKFFKKKKGGKKNSDDFLSSIEILVVDQLHSLELQNFQHLYNLMTKHINNIPKEQHDNMDFSRIKMWYIDDLAKLFRQTLIFTRYLTPWSNLLINNSLNYAGKMKNLKNINSKSSAIDSIGFRVKQIFQRFDFSSNSIQEEPDYRFKYFTSVIIPQLIVKSTGYDEGILLYIPDYSDYMRLRNYFKKHIPILFEEINEYSSQSQLSSARSSFANGRRGKILLYTERLHHYRRYEIRGCKSVFFYKPPSNPEFYREIVNFIGKSVFRGECDINISNVRIVYSKFDGLALSRIVGSKRAAILTHGSNEVYEFQ</sequence>
<evidence type="ECO:0000256" key="6">
    <source>
        <dbReference type="ARBA" id="ARBA00022552"/>
    </source>
</evidence>
<dbReference type="OrthoDB" id="10264378at2759"/>
<protein>
    <recommendedName>
        <fullName evidence="4 9">U3 small nucleolar RNA-associated protein 25</fullName>
        <shortName evidence="9">U3 snoRNA-associated protein 25</shortName>
    </recommendedName>
</protein>
<feature type="region of interest" description="Disordered" evidence="10">
    <location>
        <begin position="129"/>
        <end position="158"/>
    </location>
</feature>
<feature type="compositionally biased region" description="Basic and acidic residues" evidence="10">
    <location>
        <begin position="33"/>
        <end position="49"/>
    </location>
</feature>
<dbReference type="InterPro" id="IPR053939">
    <property type="entry name" value="UTP25_C"/>
</dbReference>
<dbReference type="Pfam" id="PF06862">
    <property type="entry name" value="Utp25_C"/>
    <property type="match status" value="1"/>
</dbReference>
<comment type="subunit">
    <text evidence="9">Component of the ribosomal small subunit (SSU) processome composed of at least 40 protein subunits and snoRNA U3.</text>
</comment>
<comment type="function">
    <text evidence="1 9">DEAD-box RNA helicase-like protein required for pre-18S rRNA processing, specifically at sites A0, A1, and A2.</text>
</comment>
<feature type="region of interest" description="Disordered" evidence="10">
    <location>
        <begin position="1"/>
        <end position="74"/>
    </location>
</feature>
<feature type="domain" description="UTP25 NTP hydrolase-like" evidence="12">
    <location>
        <begin position="466"/>
        <end position="563"/>
    </location>
</feature>
<dbReference type="InterPro" id="IPR053940">
    <property type="entry name" value="UTP25_NTPase-like"/>
</dbReference>
<comment type="similarity">
    <text evidence="3 9">Belongs to the UTP25 family.</text>
</comment>
<evidence type="ECO:0000256" key="7">
    <source>
        <dbReference type="ARBA" id="ARBA00023242"/>
    </source>
</evidence>
<dbReference type="FunCoup" id="A0A1E5RND3">
    <property type="interactions" value="1276"/>
</dbReference>
<feature type="domain" description="UTP25 C-terminal" evidence="11">
    <location>
        <begin position="576"/>
        <end position="769"/>
    </location>
</feature>
<feature type="domain" description="UTP25 NTP hydrolase-like" evidence="12">
    <location>
        <begin position="271"/>
        <end position="437"/>
    </location>
</feature>
<proteinExistence type="inferred from homology"/>
<evidence type="ECO:0000256" key="5">
    <source>
        <dbReference type="ARBA" id="ARBA00022517"/>
    </source>
</evidence>
<feature type="compositionally biased region" description="Acidic residues" evidence="10">
    <location>
        <begin position="56"/>
        <end position="68"/>
    </location>
</feature>
<evidence type="ECO:0000256" key="1">
    <source>
        <dbReference type="ARBA" id="ARBA00002883"/>
    </source>
</evidence>
<dbReference type="PANTHER" id="PTHR12933">
    <property type="entry name" value="ORF PROTEIN-RELATED"/>
    <property type="match status" value="1"/>
</dbReference>
<keyword evidence="5 9" id="KW-0690">Ribosome biogenesis</keyword>
<keyword evidence="7 9" id="KW-0539">Nucleus</keyword>
<dbReference type="EMBL" id="LPNM01000005">
    <property type="protein sequence ID" value="OEJ88399.1"/>
    <property type="molecule type" value="Genomic_DNA"/>
</dbReference>
<dbReference type="PANTHER" id="PTHR12933:SF0">
    <property type="entry name" value="U3 SMALL NUCLEOLAR RNA-ASSOCIATED PROTEIN 25 HOMOLOG"/>
    <property type="match status" value="1"/>
</dbReference>
<evidence type="ECO:0000256" key="2">
    <source>
        <dbReference type="ARBA" id="ARBA00004604"/>
    </source>
</evidence>
<evidence type="ECO:0000259" key="12">
    <source>
        <dbReference type="Pfam" id="PF22916"/>
    </source>
</evidence>
<dbReference type="GO" id="GO:0032040">
    <property type="term" value="C:small-subunit processome"/>
    <property type="evidence" value="ECO:0007669"/>
    <property type="project" value="TreeGrafter"/>
</dbReference>
<reference evidence="14" key="1">
    <citation type="journal article" date="2016" name="Genome Announc.">
        <title>Genome sequences of three species of Hanseniaspora isolated from spontaneous wine fermentations.</title>
        <authorList>
            <person name="Sternes P.R."/>
            <person name="Lee D."/>
            <person name="Kutyna D.R."/>
            <person name="Borneman A.R."/>
        </authorList>
    </citation>
    <scope>NUCLEOTIDE SEQUENCE [LARGE SCALE GENOMIC DNA]</scope>
    <source>
        <strain evidence="14">AWRI3579</strain>
    </source>
</reference>
<evidence type="ECO:0000313" key="13">
    <source>
        <dbReference type="EMBL" id="OEJ88399.1"/>
    </source>
</evidence>
<dbReference type="STRING" id="56408.A0A1E5RND3"/>
<evidence type="ECO:0000256" key="9">
    <source>
        <dbReference type="RuleBase" id="RU365070"/>
    </source>
</evidence>
<dbReference type="InterPro" id="IPR010678">
    <property type="entry name" value="UTP25"/>
</dbReference>
<evidence type="ECO:0000256" key="8">
    <source>
        <dbReference type="ARBA" id="ARBA00023274"/>
    </source>
</evidence>